<sequence>MKNRNVKLLIKRILTFLNY</sequence>
<accession>A0A0E9QDP2</accession>
<reference evidence="1" key="2">
    <citation type="journal article" date="2015" name="Fish Shellfish Immunol.">
        <title>Early steps in the European eel (Anguilla anguilla)-Vibrio vulnificus interaction in the gills: Role of the RtxA13 toxin.</title>
        <authorList>
            <person name="Callol A."/>
            <person name="Pajuelo D."/>
            <person name="Ebbesson L."/>
            <person name="Teles M."/>
            <person name="MacKenzie S."/>
            <person name="Amaro C."/>
        </authorList>
    </citation>
    <scope>NUCLEOTIDE SEQUENCE</scope>
</reference>
<dbReference type="EMBL" id="GBXM01093683">
    <property type="protein sequence ID" value="JAH14894.1"/>
    <property type="molecule type" value="Transcribed_RNA"/>
</dbReference>
<dbReference type="AlphaFoldDB" id="A0A0E9QDP2"/>
<evidence type="ECO:0000313" key="1">
    <source>
        <dbReference type="EMBL" id="JAH14894.1"/>
    </source>
</evidence>
<proteinExistence type="predicted"/>
<reference evidence="1" key="1">
    <citation type="submission" date="2014-11" db="EMBL/GenBank/DDBJ databases">
        <authorList>
            <person name="Amaro Gonzalez C."/>
        </authorList>
    </citation>
    <scope>NUCLEOTIDE SEQUENCE</scope>
</reference>
<name>A0A0E9QDP2_ANGAN</name>
<protein>
    <submittedName>
        <fullName evidence="1">Uncharacterized protein</fullName>
    </submittedName>
</protein>
<organism evidence="1">
    <name type="scientific">Anguilla anguilla</name>
    <name type="common">European freshwater eel</name>
    <name type="synonym">Muraena anguilla</name>
    <dbReference type="NCBI Taxonomy" id="7936"/>
    <lineage>
        <taxon>Eukaryota</taxon>
        <taxon>Metazoa</taxon>
        <taxon>Chordata</taxon>
        <taxon>Craniata</taxon>
        <taxon>Vertebrata</taxon>
        <taxon>Euteleostomi</taxon>
        <taxon>Actinopterygii</taxon>
        <taxon>Neopterygii</taxon>
        <taxon>Teleostei</taxon>
        <taxon>Anguilliformes</taxon>
        <taxon>Anguillidae</taxon>
        <taxon>Anguilla</taxon>
    </lineage>
</organism>